<evidence type="ECO:0000313" key="2">
    <source>
        <dbReference type="Proteomes" id="UP000737612"/>
    </source>
</evidence>
<reference evidence="1" key="1">
    <citation type="submission" date="2021-02" db="EMBL/GenBank/DDBJ databases">
        <title>Metagenome-assembled genomes from human diarrheal sample B26.</title>
        <authorList>
            <person name="Ateba T.P."/>
            <person name="Alayande K.A."/>
            <person name="Mwanza M."/>
        </authorList>
    </citation>
    <scope>NUCLEOTIDE SEQUENCE</scope>
    <source>
        <strain evidence="1">06WH</strain>
    </source>
</reference>
<dbReference type="EMBL" id="JAFHBD010000038">
    <property type="protein sequence ID" value="MBN2953818.1"/>
    <property type="molecule type" value="Genomic_DNA"/>
</dbReference>
<proteinExistence type="predicted"/>
<dbReference type="RefSeq" id="WP_118700623.1">
    <property type="nucleotide sequence ID" value="NZ_JAAINX010000002.1"/>
</dbReference>
<evidence type="ECO:0000313" key="1">
    <source>
        <dbReference type="EMBL" id="MBN2953818.1"/>
    </source>
</evidence>
<comment type="caution">
    <text evidence="1">The sequence shown here is derived from an EMBL/GenBank/DDBJ whole genome shotgun (WGS) entry which is preliminary data.</text>
</comment>
<gene>
    <name evidence="1" type="ORF">JTJ23_09520</name>
</gene>
<name>A0A938ZDY6_9FIRM</name>
<dbReference type="Proteomes" id="UP000737612">
    <property type="component" value="Unassembled WGS sequence"/>
</dbReference>
<organism evidence="1 2">
    <name type="scientific">Fusicatenibacter saccharivorans</name>
    <dbReference type="NCBI Taxonomy" id="1150298"/>
    <lineage>
        <taxon>Bacteria</taxon>
        <taxon>Bacillati</taxon>
        <taxon>Bacillota</taxon>
        <taxon>Clostridia</taxon>
        <taxon>Lachnospirales</taxon>
        <taxon>Lachnospiraceae</taxon>
        <taxon>Fusicatenibacter</taxon>
    </lineage>
</organism>
<dbReference type="AlphaFoldDB" id="A0A938ZDY6"/>
<protein>
    <submittedName>
        <fullName evidence="1">Uncharacterized protein</fullName>
    </submittedName>
</protein>
<accession>A0A938ZDY6</accession>
<sequence length="64" mass="7383">MYHCETLVASARGSLWICPEEVSCDYFDWCEGKLSAINQYHGEDMAQYSWAEFTNGELNRGRGR</sequence>